<accession>A0A126HA13</accession>
<organism evidence="5 6">
    <name type="scientific">Lactococcus phage 936 group phage Phi5.12</name>
    <dbReference type="NCBI Taxonomy" id="1636570"/>
    <lineage>
        <taxon>Viruses</taxon>
        <taxon>Duplodnaviria</taxon>
        <taxon>Heunggongvirae</taxon>
        <taxon>Uroviricota</taxon>
        <taxon>Caudoviricetes</taxon>
        <taxon>Skunavirus</taxon>
        <taxon>Skunavirus sv512</taxon>
    </lineage>
</organism>
<sequence length="270" mass="31528">MSEVETFVKIEGFEKYEVSNLGKVRNIKSGIVLKPYLDKKSGYLRHNLCENNKKNRLYLHKIIAIAFIDNPEEKLCVNHIDENKLNNDLSNLKWCTRTKRVAEKCSKKVIQLDLNDNVLNEFESMKQAERETGTSTGNISSCCNGRTKSAGGYKWIKKEKEEKMETINIKFDEKQLEEVVKKVTEELKKEKANFYELSDTGHEEKKKKWSVMYLEANVSHYASEEKKVYFGHLFNTLSKECASDFDFSEYGREQVNELKSQGWKEEVVYK</sequence>
<dbReference type="InterPro" id="IPR044925">
    <property type="entry name" value="His-Me_finger_sf"/>
</dbReference>
<dbReference type="Pfam" id="PF22083">
    <property type="entry name" value="I-HmuI_NUMOD-like"/>
    <property type="match status" value="1"/>
</dbReference>
<keyword evidence="6" id="KW-1185">Reference proteome</keyword>
<evidence type="ECO:0000313" key="5">
    <source>
        <dbReference type="EMBL" id="ALM63440.1"/>
    </source>
</evidence>
<dbReference type="SUPFAM" id="SSF54060">
    <property type="entry name" value="His-Me finger endonucleases"/>
    <property type="match status" value="1"/>
</dbReference>
<dbReference type="Pfam" id="PF13392">
    <property type="entry name" value="HNH_3"/>
    <property type="match status" value="1"/>
</dbReference>
<dbReference type="EMBL" id="KP793108">
    <property type="protein sequence ID" value="ALM63440.1"/>
    <property type="molecule type" value="Genomic_DNA"/>
</dbReference>
<protein>
    <submittedName>
        <fullName evidence="5">HNH endonuclease</fullName>
    </submittedName>
</protein>
<dbReference type="GO" id="GO:0004519">
    <property type="term" value="F:endonuclease activity"/>
    <property type="evidence" value="ECO:0007669"/>
    <property type="project" value="UniProtKB-KW"/>
</dbReference>
<reference evidence="5 6" key="1">
    <citation type="journal article" date="2016" name="Sci. Rep.">
        <title>Comparative genomics and functional analysis of the 936 group of lactococcal Siphoviridae phages.</title>
        <authorList>
            <person name="Murphy J."/>
            <person name="Bottacini F."/>
            <person name="Mahony J."/>
            <person name="Kelleher P."/>
            <person name="Neve H."/>
            <person name="Zomer A."/>
            <person name="Nauta A."/>
            <person name="van Sinderen D."/>
        </authorList>
    </citation>
    <scope>NUCLEOTIDE SEQUENCE [LARGE SCALE GENOMIC DNA]</scope>
</reference>
<dbReference type="InterPro" id="IPR003615">
    <property type="entry name" value="HNH_nuc"/>
</dbReference>
<keyword evidence="5" id="KW-0378">Hydrolase</keyword>
<feature type="coiled-coil region" evidence="1">
    <location>
        <begin position="157"/>
        <end position="193"/>
    </location>
</feature>
<dbReference type="Proteomes" id="UP000223484">
    <property type="component" value="Segment"/>
</dbReference>
<name>A0A126HA13_9CAUD</name>
<keyword evidence="1" id="KW-0175">Coiled coil</keyword>
<keyword evidence="5" id="KW-0540">Nuclease</keyword>
<proteinExistence type="predicted"/>
<evidence type="ECO:0000259" key="2">
    <source>
        <dbReference type="Pfam" id="PF07463"/>
    </source>
</evidence>
<feature type="domain" description="DNA endonuclease I-HmuI-like NUMOD-like" evidence="4">
    <location>
        <begin position="120"/>
        <end position="153"/>
    </location>
</feature>
<dbReference type="SUPFAM" id="SSF64496">
    <property type="entry name" value="DNA-binding domain of intron-encoded endonucleases"/>
    <property type="match status" value="1"/>
</dbReference>
<evidence type="ECO:0000256" key="1">
    <source>
        <dbReference type="SAM" id="Coils"/>
    </source>
</evidence>
<dbReference type="SMART" id="SM00497">
    <property type="entry name" value="IENR1"/>
    <property type="match status" value="1"/>
</dbReference>
<feature type="domain" description="NUMOD4" evidence="2">
    <location>
        <begin position="5"/>
        <end position="48"/>
    </location>
</feature>
<evidence type="ECO:0000259" key="3">
    <source>
        <dbReference type="Pfam" id="PF13392"/>
    </source>
</evidence>
<dbReference type="GO" id="GO:0016788">
    <property type="term" value="F:hydrolase activity, acting on ester bonds"/>
    <property type="evidence" value="ECO:0007669"/>
    <property type="project" value="InterPro"/>
</dbReference>
<feature type="domain" description="HNH nuclease" evidence="3">
    <location>
        <begin position="59"/>
        <end position="98"/>
    </location>
</feature>
<dbReference type="InterPro" id="IPR003647">
    <property type="entry name" value="Intron_nuc_1_rpt"/>
</dbReference>
<evidence type="ECO:0000313" key="6">
    <source>
        <dbReference type="Proteomes" id="UP000223484"/>
    </source>
</evidence>
<dbReference type="Pfam" id="PF07463">
    <property type="entry name" value="NUMOD4"/>
    <property type="match status" value="1"/>
</dbReference>
<dbReference type="InterPro" id="IPR010902">
    <property type="entry name" value="NUMOD4"/>
</dbReference>
<dbReference type="InterPro" id="IPR054307">
    <property type="entry name" value="I-HmuI_NUMOD-like"/>
</dbReference>
<keyword evidence="5" id="KW-0255">Endonuclease</keyword>
<dbReference type="Gene3D" id="3.90.75.20">
    <property type="match status" value="1"/>
</dbReference>
<gene>
    <name evidence="5" type="ORF">Phi512_41</name>
</gene>
<evidence type="ECO:0000259" key="4">
    <source>
        <dbReference type="Pfam" id="PF22083"/>
    </source>
</evidence>